<dbReference type="EMBL" id="BTGU01000025">
    <property type="protein sequence ID" value="GMN47277.1"/>
    <property type="molecule type" value="Genomic_DNA"/>
</dbReference>
<gene>
    <name evidence="1" type="ORF">TIFTF001_016467</name>
</gene>
<dbReference type="AlphaFoldDB" id="A0AA88D9W5"/>
<evidence type="ECO:0000313" key="1">
    <source>
        <dbReference type="EMBL" id="GMN47277.1"/>
    </source>
</evidence>
<accession>A0AA88D9W5</accession>
<evidence type="ECO:0000313" key="2">
    <source>
        <dbReference type="Proteomes" id="UP001187192"/>
    </source>
</evidence>
<reference evidence="1" key="1">
    <citation type="submission" date="2023-07" db="EMBL/GenBank/DDBJ databases">
        <title>draft genome sequence of fig (Ficus carica).</title>
        <authorList>
            <person name="Takahashi T."/>
            <person name="Nishimura K."/>
        </authorList>
    </citation>
    <scope>NUCLEOTIDE SEQUENCE</scope>
</reference>
<comment type="caution">
    <text evidence="1">The sequence shown here is derived from an EMBL/GenBank/DDBJ whole genome shotgun (WGS) entry which is preliminary data.</text>
</comment>
<dbReference type="Proteomes" id="UP001187192">
    <property type="component" value="Unassembled WGS sequence"/>
</dbReference>
<proteinExistence type="predicted"/>
<name>A0AA88D9W5_FICCA</name>
<sequence>MWDFCHRCRCMWLAKAIGSSMISTGIKLRVLVGSFLTRSCPACFWQFGIQRGLRDPIVGAAIFYLQSS</sequence>
<keyword evidence="2" id="KW-1185">Reference proteome</keyword>
<protein>
    <submittedName>
        <fullName evidence="1">Uncharacterized protein</fullName>
    </submittedName>
</protein>
<organism evidence="1 2">
    <name type="scientific">Ficus carica</name>
    <name type="common">Common fig</name>
    <dbReference type="NCBI Taxonomy" id="3494"/>
    <lineage>
        <taxon>Eukaryota</taxon>
        <taxon>Viridiplantae</taxon>
        <taxon>Streptophyta</taxon>
        <taxon>Embryophyta</taxon>
        <taxon>Tracheophyta</taxon>
        <taxon>Spermatophyta</taxon>
        <taxon>Magnoliopsida</taxon>
        <taxon>eudicotyledons</taxon>
        <taxon>Gunneridae</taxon>
        <taxon>Pentapetalae</taxon>
        <taxon>rosids</taxon>
        <taxon>fabids</taxon>
        <taxon>Rosales</taxon>
        <taxon>Moraceae</taxon>
        <taxon>Ficeae</taxon>
        <taxon>Ficus</taxon>
    </lineage>
</organism>